<dbReference type="InterPro" id="IPR045770">
    <property type="entry name" value="DUF6223"/>
</dbReference>
<evidence type="ECO:0000313" key="3">
    <source>
        <dbReference type="EMBL" id="GAA0932510.1"/>
    </source>
</evidence>
<sequence>MSVRHLIAAAVLLGVFAWTAPAAAQVLTAPVEADVYTMSPGRIAAIVAALTGLAGTVAGALALARATGRIGTGDGRRAAVSAVAAGLVGVIVGGLVVATADGGLGTGNGLGGGLVAMLVGLAGALLGGLTLARSRRPV</sequence>
<evidence type="ECO:0000256" key="1">
    <source>
        <dbReference type="SAM" id="Phobius"/>
    </source>
</evidence>
<keyword evidence="1" id="KW-0812">Transmembrane</keyword>
<organism evidence="3 4">
    <name type="scientific">Nonomuraea longicatena</name>
    <dbReference type="NCBI Taxonomy" id="83682"/>
    <lineage>
        <taxon>Bacteria</taxon>
        <taxon>Bacillati</taxon>
        <taxon>Actinomycetota</taxon>
        <taxon>Actinomycetes</taxon>
        <taxon>Streptosporangiales</taxon>
        <taxon>Streptosporangiaceae</taxon>
        <taxon>Nonomuraea</taxon>
    </lineage>
</organism>
<accession>A0ABN1PUC8</accession>
<evidence type="ECO:0000313" key="4">
    <source>
        <dbReference type="Proteomes" id="UP001501578"/>
    </source>
</evidence>
<gene>
    <name evidence="3" type="ORF">GCM10009560_38210</name>
</gene>
<keyword evidence="2" id="KW-0732">Signal</keyword>
<evidence type="ECO:0008006" key="5">
    <source>
        <dbReference type="Google" id="ProtNLM"/>
    </source>
</evidence>
<keyword evidence="1" id="KW-1133">Transmembrane helix</keyword>
<evidence type="ECO:0000256" key="2">
    <source>
        <dbReference type="SAM" id="SignalP"/>
    </source>
</evidence>
<feature type="signal peptide" evidence="2">
    <location>
        <begin position="1"/>
        <end position="24"/>
    </location>
</feature>
<dbReference type="Pfam" id="PF19733">
    <property type="entry name" value="DUF6223"/>
    <property type="match status" value="1"/>
</dbReference>
<feature type="chain" id="PRO_5047276914" description="Integral membrane protein" evidence="2">
    <location>
        <begin position="25"/>
        <end position="138"/>
    </location>
</feature>
<name>A0ABN1PUC8_9ACTN</name>
<feature type="transmembrane region" description="Helical" evidence="1">
    <location>
        <begin position="78"/>
        <end position="98"/>
    </location>
</feature>
<feature type="transmembrane region" description="Helical" evidence="1">
    <location>
        <begin position="110"/>
        <end position="132"/>
    </location>
</feature>
<keyword evidence="1" id="KW-0472">Membrane</keyword>
<feature type="transmembrane region" description="Helical" evidence="1">
    <location>
        <begin position="43"/>
        <end position="66"/>
    </location>
</feature>
<dbReference type="RefSeq" id="WP_343951256.1">
    <property type="nucleotide sequence ID" value="NZ_BAAAHQ010000018.1"/>
</dbReference>
<proteinExistence type="predicted"/>
<comment type="caution">
    <text evidence="3">The sequence shown here is derived from an EMBL/GenBank/DDBJ whole genome shotgun (WGS) entry which is preliminary data.</text>
</comment>
<dbReference type="EMBL" id="BAAAHQ010000018">
    <property type="protein sequence ID" value="GAA0932510.1"/>
    <property type="molecule type" value="Genomic_DNA"/>
</dbReference>
<protein>
    <recommendedName>
        <fullName evidence="5">Integral membrane protein</fullName>
    </recommendedName>
</protein>
<reference evidence="3 4" key="1">
    <citation type="journal article" date="2019" name="Int. J. Syst. Evol. Microbiol.">
        <title>The Global Catalogue of Microorganisms (GCM) 10K type strain sequencing project: providing services to taxonomists for standard genome sequencing and annotation.</title>
        <authorList>
            <consortium name="The Broad Institute Genomics Platform"/>
            <consortium name="The Broad Institute Genome Sequencing Center for Infectious Disease"/>
            <person name="Wu L."/>
            <person name="Ma J."/>
        </authorList>
    </citation>
    <scope>NUCLEOTIDE SEQUENCE [LARGE SCALE GENOMIC DNA]</scope>
    <source>
        <strain evidence="3 4">JCM 11136</strain>
    </source>
</reference>
<keyword evidence="4" id="KW-1185">Reference proteome</keyword>
<dbReference type="Proteomes" id="UP001501578">
    <property type="component" value="Unassembled WGS sequence"/>
</dbReference>